<feature type="region of interest" description="Disordered" evidence="1">
    <location>
        <begin position="56"/>
        <end position="81"/>
    </location>
</feature>
<keyword evidence="3" id="KW-1185">Reference proteome</keyword>
<evidence type="ECO:0000313" key="3">
    <source>
        <dbReference type="Proteomes" id="UP000603453"/>
    </source>
</evidence>
<feature type="compositionally biased region" description="Acidic residues" evidence="1">
    <location>
        <begin position="489"/>
        <end position="519"/>
    </location>
</feature>
<feature type="compositionally biased region" description="Low complexity" evidence="1">
    <location>
        <begin position="213"/>
        <end position="228"/>
    </location>
</feature>
<feature type="compositionally biased region" description="Polar residues" evidence="1">
    <location>
        <begin position="829"/>
        <end position="839"/>
    </location>
</feature>
<feature type="region of interest" description="Disordered" evidence="1">
    <location>
        <begin position="672"/>
        <end position="755"/>
    </location>
</feature>
<feature type="compositionally biased region" description="Low complexity" evidence="1">
    <location>
        <begin position="773"/>
        <end position="786"/>
    </location>
</feature>
<feature type="compositionally biased region" description="Low complexity" evidence="1">
    <location>
        <begin position="934"/>
        <end position="951"/>
    </location>
</feature>
<protein>
    <submittedName>
        <fullName evidence="2">Uncharacterized protein</fullName>
    </submittedName>
</protein>
<reference evidence="2" key="1">
    <citation type="submission" date="2020-12" db="EMBL/GenBank/DDBJ databases">
        <title>Metabolic potential, ecology and presence of endohyphal bacteria is reflected in genomic diversity of Mucoromycotina.</title>
        <authorList>
            <person name="Muszewska A."/>
            <person name="Okrasinska A."/>
            <person name="Steczkiewicz K."/>
            <person name="Drgas O."/>
            <person name="Orlowska M."/>
            <person name="Perlinska-Lenart U."/>
            <person name="Aleksandrzak-Piekarczyk T."/>
            <person name="Szatraj K."/>
            <person name="Zielenkiewicz U."/>
            <person name="Pilsyk S."/>
            <person name="Malc E."/>
            <person name="Mieczkowski P."/>
            <person name="Kruszewska J.S."/>
            <person name="Biernat P."/>
            <person name="Pawlowska J."/>
        </authorList>
    </citation>
    <scope>NUCLEOTIDE SEQUENCE</scope>
    <source>
        <strain evidence="2">WA0000017839</strain>
    </source>
</reference>
<dbReference type="OrthoDB" id="2282326at2759"/>
<feature type="region of interest" description="Disordered" evidence="1">
    <location>
        <begin position="1"/>
        <end position="20"/>
    </location>
</feature>
<organism evidence="2 3">
    <name type="scientific">Mucor saturninus</name>
    <dbReference type="NCBI Taxonomy" id="64648"/>
    <lineage>
        <taxon>Eukaryota</taxon>
        <taxon>Fungi</taxon>
        <taxon>Fungi incertae sedis</taxon>
        <taxon>Mucoromycota</taxon>
        <taxon>Mucoromycotina</taxon>
        <taxon>Mucoromycetes</taxon>
        <taxon>Mucorales</taxon>
        <taxon>Mucorineae</taxon>
        <taxon>Mucoraceae</taxon>
        <taxon>Mucor</taxon>
    </lineage>
</organism>
<feature type="compositionally biased region" description="Basic residues" evidence="1">
    <location>
        <begin position="635"/>
        <end position="646"/>
    </location>
</feature>
<comment type="caution">
    <text evidence="2">The sequence shown here is derived from an EMBL/GenBank/DDBJ whole genome shotgun (WGS) entry which is preliminary data.</text>
</comment>
<accession>A0A8H7VDQ7</accession>
<feature type="compositionally biased region" description="Basic residues" evidence="1">
    <location>
        <begin position="963"/>
        <end position="972"/>
    </location>
</feature>
<sequence>MDQSSKLPDDPLHIPASHLDTHSVGSDDFDALFSDDAEFELALRNNLLEDDTFIDNSHLDTNHKPPNNEYSTAKDDINSPQDECLSSTDYNVDIDFPNDDFLSPIDYNDDIGLPKDKCLSPIDYYANIELPKDECLSPIDYSVDIDLPEGITELLENICSPPMKNTVDIDLPEIVTSQAVGNLKTNQSLPIIEIDSAADSREISLSPPPSLPTPLSESSSSSTTTTTTAITNADIPTITKSISASSSTAVRKEMLPPRRISTRQRSEIQLKPYTLESARYAQLLGRAPSSSKLSNTQIMSLNDDNDDQDFTLTQTQPTYEDLEEIFENSLIENLHRIQERNKQTSVTRTDSSGLDSLSSAFDSLSLPNTNRVKDTVKKKPITFQKKGRKKIHPKLSLPSRAAKPPQEEIFNFDLYEKERAQKTSTTNPIVINDNVASNSLELDMDYDQDMMDIDDIYDGNNYNEDFVNNEGKINEDDPDISGKANETILDNEDSTNYEDVDNNDDGDDEDEDEDEDEDMPVFKRPPLHKRGILISDSDDESDIETERNSTRNNQEMTQEEIDAVFDFPAYSHRRHLRKAEDIIVPIVNDESEYPEVKRTRMSIKDLKAHTLKNVLPASFYKLNESKFREEIQQRKLSRQQQKKVHHVTSATTSHNDRVQRDTEDVFAAFRSESDEEDNNAYTSNASFFSPPPSVGTSKEKEKTPQARNDFFNTIANPSPSVTSYKGKEKAPQDKHDFSSRRTNIPHSAGVSIGKNTVPFTRNDFSNAVTTPRSSSTSGIAHISSASPTTRSLQRRVSDPNSSVPGRPLEAIEYNRIPRQRYHPGESMTRIPSASSTTRQLPRRLPDLDPSAPRHLSETNGDNRMPRQRYNYGESTHIPSASSTTRQSPRRLSDPDPSAPRRPSEATGDNRTPKQPYRPGEKINMTSAQPDRSAIKSSFSASSSACVKSPGSNAEITNNSEPQKKKRKPKKTPHNVYMLPPYYTPEWLEEQGLRIPNNNTIPYPNPNPNTAGTVQERARKRALDDICVNTKRSKLWVRSGLAFDLKTAALIRAKYVQQVSSNSVIQPYSLESVAKKVYEIMDNNFRRLSGSEKTVYLHHKLLLPILNPNFDTKLYYANLKENYSELVFFEKDYQWSQFSPFRREIKPFDGLFKKLFRDFAEMRRRSKDNPETIQDELPGHDHFYVFISLYISQWIPLHDAEDQQRSVNLLARHIGGLTGLISKLSEAEQRENIPWKPIIKLMLFILDWSCRLYKLGAIKVICSVTNCTAILLDILVSIGIKPLKDNKEEYVIEAWYCLFHVMSVSYRNRGFEFKARVFVDQMTSSIQRKLKREVEKRRTIYLWVETLTDLLTNHIK</sequence>
<feature type="compositionally biased region" description="Polar residues" evidence="1">
    <location>
        <begin position="710"/>
        <end position="723"/>
    </location>
</feature>
<feature type="compositionally biased region" description="Polar residues" evidence="1">
    <location>
        <begin position="872"/>
        <end position="884"/>
    </location>
</feature>
<evidence type="ECO:0000313" key="2">
    <source>
        <dbReference type="EMBL" id="KAG2212738.1"/>
    </source>
</evidence>
<proteinExistence type="predicted"/>
<gene>
    <name evidence="2" type="ORF">INT47_000715</name>
</gene>
<evidence type="ECO:0000256" key="1">
    <source>
        <dbReference type="SAM" id="MobiDB-lite"/>
    </source>
</evidence>
<feature type="region of interest" description="Disordered" evidence="1">
    <location>
        <begin position="768"/>
        <end position="976"/>
    </location>
</feature>
<name>A0A8H7VDQ7_9FUNG</name>
<feature type="compositionally biased region" description="Basic and acidic residues" evidence="1">
    <location>
        <begin position="725"/>
        <end position="739"/>
    </location>
</feature>
<dbReference type="EMBL" id="JAEPRD010000005">
    <property type="protein sequence ID" value="KAG2212738.1"/>
    <property type="molecule type" value="Genomic_DNA"/>
</dbReference>
<feature type="region of interest" description="Disordered" evidence="1">
    <location>
        <begin position="467"/>
        <end position="553"/>
    </location>
</feature>
<dbReference type="Proteomes" id="UP000603453">
    <property type="component" value="Unassembled WGS sequence"/>
</dbReference>
<feature type="region of interest" description="Disordered" evidence="1">
    <location>
        <begin position="200"/>
        <end position="232"/>
    </location>
</feature>
<feature type="region of interest" description="Disordered" evidence="1">
    <location>
        <begin position="635"/>
        <end position="658"/>
    </location>
</feature>